<sequence>MQSTQSFVSFNCANYADKTIVELQKTEEIALDYITRLFAMQINQKMRRVRTSSCGLTNFSKITKVETSRFVTNSAFYFADFIKVRLVTILKILQMIPEVFCKILINDLQYYSYDVLNITISVEHCIISADYS</sequence>
<evidence type="ECO:0000313" key="1">
    <source>
        <dbReference type="EMBL" id="CAI9943932.1"/>
    </source>
</evidence>
<protein>
    <submittedName>
        <fullName evidence="2">Hypothetical_protein</fullName>
    </submittedName>
</protein>
<dbReference type="AlphaFoldDB" id="A0AA86UAR7"/>
<reference evidence="2 3" key="2">
    <citation type="submission" date="2024-07" db="EMBL/GenBank/DDBJ databases">
        <authorList>
            <person name="Akdeniz Z."/>
        </authorList>
    </citation>
    <scope>NUCLEOTIDE SEQUENCE [LARGE SCALE GENOMIC DNA]</scope>
</reference>
<proteinExistence type="predicted"/>
<evidence type="ECO:0000313" key="2">
    <source>
        <dbReference type="EMBL" id="CAL6036946.1"/>
    </source>
</evidence>
<evidence type="ECO:0000313" key="3">
    <source>
        <dbReference type="Proteomes" id="UP001642409"/>
    </source>
</evidence>
<organism evidence="1">
    <name type="scientific">Hexamita inflata</name>
    <dbReference type="NCBI Taxonomy" id="28002"/>
    <lineage>
        <taxon>Eukaryota</taxon>
        <taxon>Metamonada</taxon>
        <taxon>Diplomonadida</taxon>
        <taxon>Hexamitidae</taxon>
        <taxon>Hexamitinae</taxon>
        <taxon>Hexamita</taxon>
    </lineage>
</organism>
<comment type="caution">
    <text evidence="1">The sequence shown here is derived from an EMBL/GenBank/DDBJ whole genome shotgun (WGS) entry which is preliminary data.</text>
</comment>
<gene>
    <name evidence="1" type="ORF">HINF_LOCUS31577</name>
    <name evidence="2" type="ORF">HINF_LOCUS36655</name>
</gene>
<dbReference type="EMBL" id="CAXDID020000135">
    <property type="protein sequence ID" value="CAL6036946.1"/>
    <property type="molecule type" value="Genomic_DNA"/>
</dbReference>
<reference evidence="1" key="1">
    <citation type="submission" date="2023-06" db="EMBL/GenBank/DDBJ databases">
        <authorList>
            <person name="Kurt Z."/>
        </authorList>
    </citation>
    <scope>NUCLEOTIDE SEQUENCE</scope>
</reference>
<dbReference type="EMBL" id="CATOUU010000720">
    <property type="protein sequence ID" value="CAI9943932.1"/>
    <property type="molecule type" value="Genomic_DNA"/>
</dbReference>
<dbReference type="Proteomes" id="UP001642409">
    <property type="component" value="Unassembled WGS sequence"/>
</dbReference>
<name>A0AA86UAR7_9EUKA</name>
<keyword evidence="3" id="KW-1185">Reference proteome</keyword>
<accession>A0AA86UAR7</accession>